<dbReference type="GeneID" id="27665851"/>
<evidence type="ECO:0000313" key="1">
    <source>
        <dbReference type="EMBL" id="KJR82605.1"/>
    </source>
</evidence>
<accession>A0A0F2M1G5</accession>
<sequence>MGRNLNYKLTVPDRNLHSEAPVPLSGPTASYVLLQPPLVRPTDLAPEVLCFAVSAYLQPVQSFAWCWLVMSPATQPAR</sequence>
<gene>
    <name evidence="1" type="ORF">SPSK_03740</name>
</gene>
<dbReference type="RefSeq" id="XP_016585281.1">
    <property type="nucleotide sequence ID" value="XM_016730574.1"/>
</dbReference>
<proteinExistence type="predicted"/>
<protein>
    <submittedName>
        <fullName evidence="1">Uncharacterized protein</fullName>
    </submittedName>
</protein>
<reference evidence="1 2" key="1">
    <citation type="journal article" date="2014" name="BMC Genomics">
        <title>Comparative genomics of the major fungal agents of human and animal Sporotrichosis: Sporothrix schenckii and Sporothrix brasiliensis.</title>
        <authorList>
            <person name="Teixeira M.M."/>
            <person name="de Almeida L.G."/>
            <person name="Kubitschek-Barreira P."/>
            <person name="Alves F.L."/>
            <person name="Kioshima E.S."/>
            <person name="Abadio A.K."/>
            <person name="Fernandes L."/>
            <person name="Derengowski L.S."/>
            <person name="Ferreira K.S."/>
            <person name="Souza R.C."/>
            <person name="Ruiz J.C."/>
            <person name="de Andrade N.C."/>
            <person name="Paes H.C."/>
            <person name="Nicola A.M."/>
            <person name="Albuquerque P."/>
            <person name="Gerber A.L."/>
            <person name="Martins V.P."/>
            <person name="Peconick L.D."/>
            <person name="Neto A.V."/>
            <person name="Chaucanez C.B."/>
            <person name="Silva P.A."/>
            <person name="Cunha O.L."/>
            <person name="de Oliveira F.F."/>
            <person name="dos Santos T.C."/>
            <person name="Barros A.L."/>
            <person name="Soares M.A."/>
            <person name="de Oliveira L.M."/>
            <person name="Marini M.M."/>
            <person name="Villalobos-Duno H."/>
            <person name="Cunha M.M."/>
            <person name="de Hoog S."/>
            <person name="da Silveira J.F."/>
            <person name="Henrissat B."/>
            <person name="Nino-Vega G.A."/>
            <person name="Cisalpino P.S."/>
            <person name="Mora-Montes H.M."/>
            <person name="Almeida S.R."/>
            <person name="Stajich J.E."/>
            <person name="Lopes-Bezerra L.M."/>
            <person name="Vasconcelos A.T."/>
            <person name="Felipe M.S."/>
        </authorList>
    </citation>
    <scope>NUCLEOTIDE SEQUENCE [LARGE SCALE GENOMIC DNA]</scope>
    <source>
        <strain evidence="1 2">1099-18</strain>
    </source>
</reference>
<dbReference type="EMBL" id="AXCR01000010">
    <property type="protein sequence ID" value="KJR82605.1"/>
    <property type="molecule type" value="Genomic_DNA"/>
</dbReference>
<dbReference type="VEuPathDB" id="FungiDB:SPSK_03740"/>
<dbReference type="AlphaFoldDB" id="A0A0F2M1G5"/>
<dbReference type="Proteomes" id="UP000033710">
    <property type="component" value="Unassembled WGS sequence"/>
</dbReference>
<organism evidence="1 2">
    <name type="scientific">Sporothrix schenckii 1099-18</name>
    <dbReference type="NCBI Taxonomy" id="1397361"/>
    <lineage>
        <taxon>Eukaryota</taxon>
        <taxon>Fungi</taxon>
        <taxon>Dikarya</taxon>
        <taxon>Ascomycota</taxon>
        <taxon>Pezizomycotina</taxon>
        <taxon>Sordariomycetes</taxon>
        <taxon>Sordariomycetidae</taxon>
        <taxon>Ophiostomatales</taxon>
        <taxon>Ophiostomataceae</taxon>
        <taxon>Sporothrix</taxon>
    </lineage>
</organism>
<evidence type="ECO:0000313" key="2">
    <source>
        <dbReference type="Proteomes" id="UP000033710"/>
    </source>
</evidence>
<name>A0A0F2M1G5_SPOSC</name>
<dbReference type="KEGG" id="ssck:SPSK_03740"/>
<comment type="caution">
    <text evidence="1">The sequence shown here is derived from an EMBL/GenBank/DDBJ whole genome shotgun (WGS) entry which is preliminary data.</text>
</comment>
<reference evidence="1 2" key="2">
    <citation type="journal article" date="2015" name="Eukaryot. Cell">
        <title>Asexual propagation of a virulent clone complex in a human and feline outbreak of sporotrichosis.</title>
        <authorList>
            <person name="Teixeira Mde M."/>
            <person name="Rodrigues A.M."/>
            <person name="Tsui C.K."/>
            <person name="de Almeida L.G."/>
            <person name="Van Diepeningen A.D."/>
            <person name="van den Ende B.G."/>
            <person name="Fernandes G.F."/>
            <person name="Kano R."/>
            <person name="Hamelin R.C."/>
            <person name="Lopes-Bezerra L.M."/>
            <person name="Vasconcelos A.T."/>
            <person name="de Hoog S."/>
            <person name="de Camargo Z.P."/>
            <person name="Felipe M.S."/>
        </authorList>
    </citation>
    <scope>NUCLEOTIDE SEQUENCE [LARGE SCALE GENOMIC DNA]</scope>
    <source>
        <strain evidence="1 2">1099-18</strain>
    </source>
</reference>